<dbReference type="SMART" id="SM00240">
    <property type="entry name" value="FHA"/>
    <property type="match status" value="1"/>
</dbReference>
<dbReference type="GO" id="GO:0006281">
    <property type="term" value="P:DNA repair"/>
    <property type="evidence" value="ECO:0007669"/>
    <property type="project" value="UniProtKB-KW"/>
</dbReference>
<dbReference type="CDD" id="cd18441">
    <property type="entry name" value="BRCT_MDC1_rpt2"/>
    <property type="match status" value="1"/>
</dbReference>
<dbReference type="Pfam" id="PF00498">
    <property type="entry name" value="FHA"/>
    <property type="match status" value="1"/>
</dbReference>
<feature type="region of interest" description="Disordered" evidence="14">
    <location>
        <begin position="1956"/>
        <end position="1988"/>
    </location>
</feature>
<dbReference type="Pfam" id="PF16770">
    <property type="entry name" value="RTT107_BRCT_5"/>
    <property type="match status" value="1"/>
</dbReference>
<feature type="compositionally biased region" description="Polar residues" evidence="14">
    <location>
        <begin position="229"/>
        <end position="243"/>
    </location>
</feature>
<keyword evidence="5" id="KW-1017">Isopeptide bond</keyword>
<keyword evidence="4" id="KW-0158">Chromosome</keyword>
<feature type="compositionally biased region" description="Polar residues" evidence="14">
    <location>
        <begin position="1012"/>
        <end position="1022"/>
    </location>
</feature>
<dbReference type="CDD" id="cd17744">
    <property type="entry name" value="BRCT_MDC1_rpt1"/>
    <property type="match status" value="1"/>
</dbReference>
<feature type="compositionally biased region" description="Basic and acidic residues" evidence="14">
    <location>
        <begin position="1200"/>
        <end position="1238"/>
    </location>
</feature>
<feature type="region of interest" description="Disordered" evidence="14">
    <location>
        <begin position="142"/>
        <end position="652"/>
    </location>
</feature>
<keyword evidence="11" id="KW-0234">DNA repair</keyword>
<protein>
    <recommendedName>
        <fullName evidence="3">Mediator of DNA damage checkpoint protein 1</fullName>
    </recommendedName>
</protein>
<evidence type="ECO:0000256" key="5">
    <source>
        <dbReference type="ARBA" id="ARBA00022499"/>
    </source>
</evidence>
<evidence type="ECO:0000256" key="3">
    <source>
        <dbReference type="ARBA" id="ARBA00015014"/>
    </source>
</evidence>
<dbReference type="CTD" id="9656"/>
<dbReference type="InterPro" id="IPR036420">
    <property type="entry name" value="BRCT_dom_sf"/>
</dbReference>
<dbReference type="GO" id="GO:0005694">
    <property type="term" value="C:chromosome"/>
    <property type="evidence" value="ECO:0007669"/>
    <property type="project" value="UniProtKB-SubCell"/>
</dbReference>
<evidence type="ECO:0000259" key="15">
    <source>
        <dbReference type="PROSITE" id="PS50006"/>
    </source>
</evidence>
<feature type="domain" description="FHA" evidence="15">
    <location>
        <begin position="52"/>
        <end position="102"/>
    </location>
</feature>
<evidence type="ECO:0000256" key="2">
    <source>
        <dbReference type="ARBA" id="ARBA00004286"/>
    </source>
</evidence>
<keyword evidence="7" id="KW-0677">Repeat</keyword>
<reference evidence="18" key="1">
    <citation type="submission" date="2025-08" db="UniProtKB">
        <authorList>
            <consortium name="RefSeq"/>
        </authorList>
    </citation>
    <scope>IDENTIFICATION</scope>
</reference>
<feature type="compositionally biased region" description="Basic residues" evidence="14">
    <location>
        <begin position="1383"/>
        <end position="1392"/>
    </location>
</feature>
<gene>
    <name evidence="18" type="primary">MDC1</name>
</gene>
<dbReference type="SUPFAM" id="SSF52113">
    <property type="entry name" value="BRCT domain"/>
    <property type="match status" value="1"/>
</dbReference>
<feature type="region of interest" description="Disordered" evidence="14">
    <location>
        <begin position="1012"/>
        <end position="1032"/>
    </location>
</feature>
<feature type="region of interest" description="Disordered" evidence="14">
    <location>
        <begin position="1174"/>
        <end position="1755"/>
    </location>
</feature>
<feature type="compositionally biased region" description="Polar residues" evidence="14">
    <location>
        <begin position="1637"/>
        <end position="1662"/>
    </location>
</feature>
<feature type="compositionally biased region" description="Polar residues" evidence="14">
    <location>
        <begin position="1181"/>
        <end position="1199"/>
    </location>
</feature>
<keyword evidence="13" id="KW-0131">Cell cycle</keyword>
<dbReference type="FunCoup" id="A0A6P7XS82">
    <property type="interactions" value="2176"/>
</dbReference>
<feature type="compositionally biased region" description="Polar residues" evidence="14">
    <location>
        <begin position="1345"/>
        <end position="1364"/>
    </location>
</feature>
<feature type="compositionally biased region" description="Acidic residues" evidence="14">
    <location>
        <begin position="495"/>
        <end position="504"/>
    </location>
</feature>
<feature type="compositionally biased region" description="Basic and acidic residues" evidence="14">
    <location>
        <begin position="1313"/>
        <end position="1323"/>
    </location>
</feature>
<proteinExistence type="predicted"/>
<feature type="compositionally biased region" description="Basic and acidic residues" evidence="14">
    <location>
        <begin position="268"/>
        <end position="277"/>
    </location>
</feature>
<feature type="compositionally biased region" description="Acidic residues" evidence="14">
    <location>
        <begin position="467"/>
        <end position="476"/>
    </location>
</feature>
<feature type="region of interest" description="Disordered" evidence="14">
    <location>
        <begin position="717"/>
        <end position="857"/>
    </location>
</feature>
<evidence type="ECO:0000256" key="12">
    <source>
        <dbReference type="ARBA" id="ARBA00023242"/>
    </source>
</evidence>
<comment type="subcellular location">
    <subcellularLocation>
        <location evidence="2">Chromosome</location>
    </subcellularLocation>
    <subcellularLocation>
        <location evidence="1">Nucleus</location>
    </subcellularLocation>
</comment>
<dbReference type="PROSITE" id="PS50172">
    <property type="entry name" value="BRCT"/>
    <property type="match status" value="1"/>
</dbReference>
<keyword evidence="9" id="KW-0832">Ubl conjugation</keyword>
<evidence type="ECO:0000313" key="18">
    <source>
        <dbReference type="RefSeq" id="XP_030053284.1"/>
    </source>
</evidence>
<dbReference type="PANTHER" id="PTHR23196:SF34">
    <property type="entry name" value="MEDIATOR OF DNA DAMAGE CHECKPOINT PROTEIN 1"/>
    <property type="match status" value="1"/>
</dbReference>
<dbReference type="InParanoid" id="A0A6P7XS82"/>
<dbReference type="KEGG" id="muo:115466271"/>
<feature type="domain" description="BRCT" evidence="16">
    <location>
        <begin position="1759"/>
        <end position="1837"/>
    </location>
</feature>
<feature type="compositionally biased region" description="Basic and acidic residues" evidence="14">
    <location>
        <begin position="363"/>
        <end position="384"/>
    </location>
</feature>
<evidence type="ECO:0000256" key="7">
    <source>
        <dbReference type="ARBA" id="ARBA00022737"/>
    </source>
</evidence>
<evidence type="ECO:0000256" key="11">
    <source>
        <dbReference type="ARBA" id="ARBA00023204"/>
    </source>
</evidence>
<evidence type="ECO:0000313" key="17">
    <source>
        <dbReference type="Proteomes" id="UP000515156"/>
    </source>
</evidence>
<dbReference type="SUPFAM" id="SSF49879">
    <property type="entry name" value="SMAD/FHA domain"/>
    <property type="match status" value="1"/>
</dbReference>
<dbReference type="InterPro" id="IPR008984">
    <property type="entry name" value="SMAD_FHA_dom_sf"/>
</dbReference>
<feature type="compositionally biased region" description="Basic and acidic residues" evidence="14">
    <location>
        <begin position="1673"/>
        <end position="1696"/>
    </location>
</feature>
<sequence length="1988" mass="215985">MEQTQLLNWEDESLTCETLEGKDGNQETVGRLHVFSSSYGPEKDFWIHCGENIIGRQTTCHIPIPASSISKRHAVIEAEVDGSHFIYDCDSLNRTRRQKSTLKPKARYALNDKDLLLFADVACQYFILPQPNENGTLKAGAAEHGLRGSPHARDTDSDDSLLVPGTQSGPAQPLAIEKTPAVKKMGYGGVLAKDSDDDSEESNRSRSRPRQGERASQESTVSAEGRLVPNSSAVMTPTSSTVVPESDTEEGQESTTGKDQPEPQPEQRPQDLFHLDSDTDVEDEDFSSKYSQRPFRKGGSSTSQNNDMEEKGTEQPAVGIEKCRMLSSGLDSDTDTDSGRTERSSLFLGDSSNTSSDQDSDTDVERERERRPGVGEGDSRHANADQDSDTDMEGEGIARSGAGEGDSRQVNTDQDSDTDEGIERPGGGEVRIRQVTAYQDSDTDMEGEETEKLSTGKEGIRQATADLDSDTDMEGEGTERLSTQKGDIRQASADLDSDIDMDGEGTERLSTQKGGIRQATADLTSDTDVEGEGTERLSTQKGGIRQATADLTSDTDVEGEGAERLSTGEGGLRKATADLNSDTDVEGEGTKRPSRGEGCIRQVTADLTSDTDMEGEGTKRPNTGEGCIRQITADLTSDTDVEGEGITRPSTGEGCIRQITADLTTDTDVEGEGTKRLSTGGGCIRQITADLTTDTDVEGEGTKRLSTGGGCIRQITADLTTDTDVEGEGTTRPSTEEGCIRQITADLTSDTYVEGEGTERLSTGEGGLRKTTADLDTETDVEEEGAGRPGTGGESIGNPVVHHDPDTDMEQGQGTDATDHSTPVEQRHSWRRPGPCDTKTESEEEADTDDGSSFAMLDTQCYLSPASNIWEEEREASIDTGEEATQIFTSKASSDLFKKPFVLRPSTGLLPTSECASSEKTDNWADDQLVVAETQPFCDNHDLSAISSKGRAENIEVEPTQAFLRQGESEEVSQEETQPIALYLSLRAASEPQRVHCGLDTMTVLQRQAVSENHAKANTTKPRSLPPLEKGEKPKICAQSSVLQLSVSEAQTQTHAIDIKEENVTESSLHPEGEIPKESKEMAIAFSDETQTCVLQLSVSEEQTQTYSIENVTESSLHLQGEIPKESKDMEIAFSDETQTCAVTLAEEEQEIGTLKVCREKGEPQEQETAKILSEAKQVSKDNTLPTQPLTASTISNHPCTEKLVDTLDGPDPERVWGEEKVSPKEARTCENTEKDSGNDATQEEVPLPPLIKGTDRTREEEEVKKEGRKKGRKEKKEEEKTTKATSDALEAGESDAVQLPEEGRSSTPGPVEEDKGGTPQEKKTHKKGGLPCGYQRKQSKVQEEPSSAPGNQGSTVDQAAESKNGNRKKTSVPSQVLEPRAKSTRSTRRKTGPITEVKEEEKETEQEHQPPAAPSRATKRTKKAVSESTANEAPAELEVPTLTRRTRARRGLVGTEEVPTKVTARPEHNRKSVVEKGAVKEEEKKPQNPECVREKNPLGTRETKEPTALERHQVGADFMDLPHADEEDKKARTGAITAPEKLPAAEEHTSAMSQETPGARGTRKRKPARPAQEDGSKPTQIVANIEPKRRRTRAAAAVAGVAGDDTANSQKSLSREASALPSSEESKVGRERTRRGSASSKASQETLDFAQTTPSRSSQRLRLTVAMSENDILSKRDRRSNSKDSSHGSSEKQDQDLATSSQESLVAGRRLRKQNTASSEDKAEDAEVVASQEGSTPRRTCRALGSSSSPAANREPAVPKVMFTGVIDEDGEQVVCKLGGELAESVYECTHLVTDRVRRTVKFLCALARGIPIVTLDWLKKCGRSGCFLCPSGFLVKDAEQEHNFSFSLSVSLQRARRGRLFEGYEIHVTPNVKPEPEYMKDIIQCSGATFLPNMPRTYKEKRIVISCPEDLAKCKPAFNATLPVANTEFMLTGILQQVIDLQAYALEAAADVQESTAKRTSKRGTLTLDTASATTTTTDTKSKRRR</sequence>
<feature type="compositionally biased region" description="Basic and acidic residues" evidence="14">
    <location>
        <begin position="1254"/>
        <end position="1266"/>
    </location>
</feature>
<evidence type="ECO:0000259" key="16">
    <source>
        <dbReference type="PROSITE" id="PS50172"/>
    </source>
</evidence>
<evidence type="ECO:0000256" key="9">
    <source>
        <dbReference type="ARBA" id="ARBA00022843"/>
    </source>
</evidence>
<name>A0A6P7XS82_9AMPH</name>
<dbReference type="InterPro" id="IPR000253">
    <property type="entry name" value="FHA_dom"/>
</dbReference>
<feature type="compositionally biased region" description="Basic and acidic residues" evidence="14">
    <location>
        <begin position="1465"/>
        <end position="1532"/>
    </location>
</feature>
<keyword evidence="12" id="KW-0539">Nucleus</keyword>
<feature type="compositionally biased region" description="Low complexity" evidence="14">
    <location>
        <begin position="1595"/>
        <end position="1608"/>
    </location>
</feature>
<keyword evidence="6" id="KW-0597">Phosphoprotein</keyword>
<dbReference type="SMART" id="SM00292">
    <property type="entry name" value="BRCT"/>
    <property type="match status" value="2"/>
</dbReference>
<keyword evidence="10" id="KW-0007">Acetylation</keyword>
<dbReference type="RefSeq" id="XP_030053284.1">
    <property type="nucleotide sequence ID" value="XM_030197424.1"/>
</dbReference>
<feature type="compositionally biased region" description="Low complexity" evidence="14">
    <location>
        <begin position="1967"/>
        <end position="1981"/>
    </location>
</feature>
<dbReference type="GeneID" id="115466271"/>
<feature type="compositionally biased region" description="Basic and acidic residues" evidence="14">
    <location>
        <begin position="450"/>
        <end position="460"/>
    </location>
</feature>
<evidence type="ECO:0000256" key="4">
    <source>
        <dbReference type="ARBA" id="ARBA00022454"/>
    </source>
</evidence>
<evidence type="ECO:0000256" key="13">
    <source>
        <dbReference type="ARBA" id="ARBA00023306"/>
    </source>
</evidence>
<dbReference type="OrthoDB" id="552194at2759"/>
<organism evidence="17 18">
    <name type="scientific">Microcaecilia unicolor</name>
    <dbReference type="NCBI Taxonomy" id="1415580"/>
    <lineage>
        <taxon>Eukaryota</taxon>
        <taxon>Metazoa</taxon>
        <taxon>Chordata</taxon>
        <taxon>Craniata</taxon>
        <taxon>Vertebrata</taxon>
        <taxon>Euteleostomi</taxon>
        <taxon>Amphibia</taxon>
        <taxon>Gymnophiona</taxon>
        <taxon>Siphonopidae</taxon>
        <taxon>Microcaecilia</taxon>
    </lineage>
</organism>
<evidence type="ECO:0000256" key="10">
    <source>
        <dbReference type="ARBA" id="ARBA00022990"/>
    </source>
</evidence>
<dbReference type="CDD" id="cd22665">
    <property type="entry name" value="FHA_MDC1"/>
    <property type="match status" value="1"/>
</dbReference>
<keyword evidence="8" id="KW-0227">DNA damage</keyword>
<dbReference type="InterPro" id="IPR001357">
    <property type="entry name" value="BRCT_dom"/>
</dbReference>
<accession>A0A6P7XS82</accession>
<evidence type="ECO:0000256" key="8">
    <source>
        <dbReference type="ARBA" id="ARBA00022763"/>
    </source>
</evidence>
<dbReference type="Proteomes" id="UP000515156">
    <property type="component" value="Chromosome 3"/>
</dbReference>
<dbReference type="Gene3D" id="2.60.200.20">
    <property type="match status" value="1"/>
</dbReference>
<dbReference type="InterPro" id="IPR051579">
    <property type="entry name" value="DDR_Transcriptional_Reg"/>
</dbReference>
<feature type="compositionally biased region" description="Polar residues" evidence="14">
    <location>
        <begin position="810"/>
        <end position="824"/>
    </location>
</feature>
<dbReference type="Pfam" id="PF16589">
    <property type="entry name" value="BRCT_2"/>
    <property type="match status" value="1"/>
</dbReference>
<feature type="compositionally biased region" description="Basic and acidic residues" evidence="14">
    <location>
        <begin position="1397"/>
        <end position="1409"/>
    </location>
</feature>
<dbReference type="PROSITE" id="PS50006">
    <property type="entry name" value="FHA_DOMAIN"/>
    <property type="match status" value="1"/>
</dbReference>
<dbReference type="PANTHER" id="PTHR23196">
    <property type="entry name" value="PAX TRANSCRIPTION ACTIVATION DOMAIN INTERACTING PROTEIN"/>
    <property type="match status" value="1"/>
</dbReference>
<dbReference type="GO" id="GO:0005634">
    <property type="term" value="C:nucleus"/>
    <property type="evidence" value="ECO:0007669"/>
    <property type="project" value="UniProtKB-SubCell"/>
</dbReference>
<keyword evidence="17" id="KW-1185">Reference proteome</keyword>
<evidence type="ECO:0000256" key="1">
    <source>
        <dbReference type="ARBA" id="ARBA00004123"/>
    </source>
</evidence>
<dbReference type="Gene3D" id="3.40.50.10190">
    <property type="entry name" value="BRCT domain"/>
    <property type="match status" value="2"/>
</dbReference>
<evidence type="ECO:0000256" key="14">
    <source>
        <dbReference type="SAM" id="MobiDB-lite"/>
    </source>
</evidence>
<feature type="compositionally biased region" description="Acidic residues" evidence="14">
    <location>
        <begin position="775"/>
        <end position="784"/>
    </location>
</feature>
<evidence type="ECO:0000256" key="6">
    <source>
        <dbReference type="ARBA" id="ARBA00022553"/>
    </source>
</evidence>